<dbReference type="EMBL" id="JBCLPP010000006">
    <property type="protein sequence ID" value="MEY8244609.1"/>
    <property type="molecule type" value="Genomic_DNA"/>
</dbReference>
<evidence type="ECO:0000313" key="3">
    <source>
        <dbReference type="EMBL" id="MEY8244609.1"/>
    </source>
</evidence>
<keyword evidence="4" id="KW-1185">Reference proteome</keyword>
<name>A0ABV4CT93_9BACT</name>
<organism evidence="3 4">
    <name type="scientific">Heminiphilus faecis</name>
    <dbReference type="NCBI Taxonomy" id="2601703"/>
    <lineage>
        <taxon>Bacteria</taxon>
        <taxon>Pseudomonadati</taxon>
        <taxon>Bacteroidota</taxon>
        <taxon>Bacteroidia</taxon>
        <taxon>Bacteroidales</taxon>
        <taxon>Muribaculaceae</taxon>
        <taxon>Heminiphilus</taxon>
    </lineage>
</organism>
<dbReference type="RefSeq" id="WP_121699223.1">
    <property type="nucleotide sequence ID" value="NZ_JBCLPP010000006.1"/>
</dbReference>
<keyword evidence="2 3" id="KW-0238">DNA-binding</keyword>
<evidence type="ECO:0000256" key="2">
    <source>
        <dbReference type="ARBA" id="ARBA00023125"/>
    </source>
</evidence>
<comment type="caution">
    <text evidence="3">The sequence shown here is derived from an EMBL/GenBank/DDBJ whole genome shotgun (WGS) entry which is preliminary data.</text>
</comment>
<reference evidence="3 4" key="1">
    <citation type="submission" date="2024-03" db="EMBL/GenBank/DDBJ databases">
        <title>Mouse gut bacterial collection (mGBC) of GemPharmatech.</title>
        <authorList>
            <person name="He Y."/>
            <person name="Dong L."/>
            <person name="Wu D."/>
            <person name="Gao X."/>
            <person name="Lin Z."/>
        </authorList>
    </citation>
    <scope>NUCLEOTIDE SEQUENCE [LARGE SCALE GENOMIC DNA]</scope>
    <source>
        <strain evidence="3 4">54-13</strain>
    </source>
</reference>
<gene>
    <name evidence="3" type="ORF">AAK873_03120</name>
</gene>
<sequence length="93" mass="10274">MDHKAVTGQLAKILGRDSKDITALIDGLATTMRDNLCDMNTVALPGFGEFIPEKEDEHIQNDLSTGQQILIPPSINIKFSPSAILKRKINDRQ</sequence>
<evidence type="ECO:0000256" key="1">
    <source>
        <dbReference type="ARBA" id="ARBA00010529"/>
    </source>
</evidence>
<dbReference type="GO" id="GO:0003677">
    <property type="term" value="F:DNA binding"/>
    <property type="evidence" value="ECO:0007669"/>
    <property type="project" value="UniProtKB-KW"/>
</dbReference>
<accession>A0ABV4CT93</accession>
<proteinExistence type="inferred from homology"/>
<dbReference type="InterPro" id="IPR000119">
    <property type="entry name" value="Hist_DNA-bd"/>
</dbReference>
<dbReference type="SUPFAM" id="SSF47729">
    <property type="entry name" value="IHF-like DNA-binding proteins"/>
    <property type="match status" value="1"/>
</dbReference>
<dbReference type="Gene3D" id="4.10.520.10">
    <property type="entry name" value="IHF-like DNA-binding proteins"/>
    <property type="match status" value="1"/>
</dbReference>
<dbReference type="InterPro" id="IPR010992">
    <property type="entry name" value="IHF-like_DNA-bd_dom_sf"/>
</dbReference>
<dbReference type="Proteomes" id="UP001565200">
    <property type="component" value="Unassembled WGS sequence"/>
</dbReference>
<dbReference type="Pfam" id="PF00216">
    <property type="entry name" value="Bac_DNA_binding"/>
    <property type="match status" value="1"/>
</dbReference>
<protein>
    <submittedName>
        <fullName evidence="3">HU family DNA-binding protein</fullName>
    </submittedName>
</protein>
<comment type="similarity">
    <text evidence="1">Belongs to the bacterial histone-like protein family.</text>
</comment>
<evidence type="ECO:0000313" key="4">
    <source>
        <dbReference type="Proteomes" id="UP001565200"/>
    </source>
</evidence>